<dbReference type="AlphaFoldDB" id="A0A940WV18"/>
<dbReference type="SUPFAM" id="SSF48452">
    <property type="entry name" value="TPR-like"/>
    <property type="match status" value="1"/>
</dbReference>
<reference evidence="1" key="1">
    <citation type="submission" date="2021-03" db="EMBL/GenBank/DDBJ databases">
        <title>Bacillus suaedae sp. nov., isolated from Suaeda aralocaspica.</title>
        <authorList>
            <person name="Lei R.F.R."/>
        </authorList>
    </citation>
    <scope>NUCLEOTIDE SEQUENCE</scope>
    <source>
        <strain evidence="1">YZJH907-2</strain>
    </source>
</reference>
<accession>A0A940WV18</accession>
<dbReference type="InterPro" id="IPR011990">
    <property type="entry name" value="TPR-like_helical_dom_sf"/>
</dbReference>
<evidence type="ECO:0000313" key="2">
    <source>
        <dbReference type="Proteomes" id="UP000678228"/>
    </source>
</evidence>
<sequence length="180" mass="20639">MSKENNTEFKEAITLHQKGINGDKKAAEKAFKQLKELKLMNHNDPLIEAYYGSASALVARDHANLMEKTNYAKRGMKALDHAVTKDSSNMEIRMLRGNVAFRLPEMHFKRTSTAIEDFLYLIAAYEKEKGKGTITKDQYEDILFKLGKAYKNSNEDQKAKDVWTKLSSKNPKYKKQIEKG</sequence>
<gene>
    <name evidence="1" type="ORF">J7W16_06640</name>
</gene>
<dbReference type="EMBL" id="JAGKSQ010000002">
    <property type="protein sequence ID" value="MBP3950808.1"/>
    <property type="molecule type" value="Genomic_DNA"/>
</dbReference>
<dbReference type="Gene3D" id="1.25.40.10">
    <property type="entry name" value="Tetratricopeptide repeat domain"/>
    <property type="match status" value="1"/>
</dbReference>
<evidence type="ECO:0008006" key="3">
    <source>
        <dbReference type="Google" id="ProtNLM"/>
    </source>
</evidence>
<protein>
    <recommendedName>
        <fullName evidence="3">Tetratricopeptide repeat protein</fullName>
    </recommendedName>
</protein>
<dbReference type="RefSeq" id="WP_210596485.1">
    <property type="nucleotide sequence ID" value="NZ_JAGKSQ010000002.1"/>
</dbReference>
<name>A0A940WV18_9BACI</name>
<organism evidence="1 2">
    <name type="scientific">Halalkalibacter suaedae</name>
    <dbReference type="NCBI Taxonomy" id="2822140"/>
    <lineage>
        <taxon>Bacteria</taxon>
        <taxon>Bacillati</taxon>
        <taxon>Bacillota</taxon>
        <taxon>Bacilli</taxon>
        <taxon>Bacillales</taxon>
        <taxon>Bacillaceae</taxon>
        <taxon>Halalkalibacter</taxon>
    </lineage>
</organism>
<comment type="caution">
    <text evidence="1">The sequence shown here is derived from an EMBL/GenBank/DDBJ whole genome shotgun (WGS) entry which is preliminary data.</text>
</comment>
<keyword evidence="2" id="KW-1185">Reference proteome</keyword>
<proteinExistence type="predicted"/>
<evidence type="ECO:0000313" key="1">
    <source>
        <dbReference type="EMBL" id="MBP3950808.1"/>
    </source>
</evidence>
<dbReference type="Proteomes" id="UP000678228">
    <property type="component" value="Unassembled WGS sequence"/>
</dbReference>